<reference evidence="10 11" key="1">
    <citation type="submission" date="2019-11" db="EMBL/GenBank/DDBJ databases">
        <authorList>
            <person name="Holert J."/>
        </authorList>
    </citation>
    <scope>NUCLEOTIDE SEQUENCE [LARGE SCALE GENOMIC DNA]</scope>
    <source>
        <strain evidence="8">BC3_2A</strain>
        <strain evidence="7">SB11_1A</strain>
    </source>
</reference>
<evidence type="ECO:0000313" key="8">
    <source>
        <dbReference type="EMBL" id="CAA0118411.1"/>
    </source>
</evidence>
<evidence type="ECO:0000313" key="9">
    <source>
        <dbReference type="EMBL" id="CAA0122430.1"/>
    </source>
</evidence>
<dbReference type="Proteomes" id="UP000435877">
    <property type="component" value="Unassembled WGS sequence"/>
</dbReference>
<evidence type="ECO:0000259" key="6">
    <source>
        <dbReference type="Pfam" id="PF18089"/>
    </source>
</evidence>
<proteinExistence type="inferred from homology"/>
<dbReference type="RefSeq" id="WP_159270010.1">
    <property type="nucleotide sequence ID" value="NZ_CACSIK010000003.1"/>
</dbReference>
<evidence type="ECO:0000256" key="3">
    <source>
        <dbReference type="ARBA" id="ARBA00022801"/>
    </source>
</evidence>
<gene>
    <name evidence="7" type="ORF">IHBHHGIJ_03257</name>
    <name evidence="8" type="ORF">KFEGEMFD_03470</name>
    <name evidence="9" type="ORF">KFEGEMFD_04002</name>
</gene>
<evidence type="ECO:0000256" key="2">
    <source>
        <dbReference type="ARBA" id="ARBA00022723"/>
    </source>
</evidence>
<protein>
    <recommendedName>
        <fullName evidence="6">DAPG hydrolase PhiG domain-containing protein</fullName>
    </recommendedName>
</protein>
<dbReference type="Proteomes" id="UP000439591">
    <property type="component" value="Unassembled WGS sequence"/>
</dbReference>
<organism evidence="7 10">
    <name type="scientific">Zhongshania aliphaticivorans</name>
    <dbReference type="NCBI Taxonomy" id="1470434"/>
    <lineage>
        <taxon>Bacteria</taxon>
        <taxon>Pseudomonadati</taxon>
        <taxon>Pseudomonadota</taxon>
        <taxon>Gammaproteobacteria</taxon>
        <taxon>Cellvibrionales</taxon>
        <taxon>Spongiibacteraceae</taxon>
        <taxon>Zhongshania</taxon>
    </lineage>
</organism>
<sequence>MLTARLRPTEPVAYSAIIKCLIVITLFQLAACGGKTDSATASTSETLQQSKKLALSVADVRPEAFSWLWNNQTLAILQHANPAIESFQWVFEPDNPHDLGYEANTEYKITAKIDGTLHDISVRYNPPASVSERVDSINFLGHRPFSFLAMSVYIDQEPAIDVLIQYTAAGERYLNSNFEIELTSEGSAEVVESYANFLSDTLRGTSSFLSAQFDDDYLMKELLPRGEYEVTPVDLSTGVFKVIAVQDIKYISPDMLAWWWDHINNLERYRFWQPIDHDAFHYEVVPSNPDLQYDIGATQIIREYIGASLMTLSIAGADPDVIVPPTALTEPRPYYFYSLNGIEGIQEFNGIVNPLPSVVSIIPTSQNQLVHQWKPSESGEGVTLHSTFTLSAAVLAIQPTFGDDLGRHVMREFQMMPYFLPRLYRREWMGE</sequence>
<keyword evidence="10" id="KW-1185">Reference proteome</keyword>
<dbReference type="GO" id="GO:0016787">
    <property type="term" value="F:hydrolase activity"/>
    <property type="evidence" value="ECO:0007669"/>
    <property type="project" value="UniProtKB-KW"/>
</dbReference>
<dbReference type="GO" id="GO:0046872">
    <property type="term" value="F:metal ion binding"/>
    <property type="evidence" value="ECO:0007669"/>
    <property type="project" value="UniProtKB-KW"/>
</dbReference>
<evidence type="ECO:0000313" key="7">
    <source>
        <dbReference type="EMBL" id="CAA0111029.1"/>
    </source>
</evidence>
<keyword evidence="3" id="KW-0378">Hydrolase</keyword>
<dbReference type="EMBL" id="CACSIM010000006">
    <property type="protein sequence ID" value="CAA0118411.1"/>
    <property type="molecule type" value="Genomic_DNA"/>
</dbReference>
<keyword evidence="2" id="KW-0479">Metal-binding</keyword>
<accession>A0A5S9Q2D1</accession>
<dbReference type="Pfam" id="PF18089">
    <property type="entry name" value="DAPG_hydrolase"/>
    <property type="match status" value="1"/>
</dbReference>
<dbReference type="OrthoDB" id="2052122at2"/>
<comment type="similarity">
    <text evidence="5">Belongs to the DAPG/phloretin hydrolase family.</text>
</comment>
<dbReference type="AlphaFoldDB" id="A0A5S9Q2D1"/>
<feature type="domain" description="DAPG hydrolase PhiG" evidence="6">
    <location>
        <begin position="236"/>
        <end position="424"/>
    </location>
</feature>
<keyword evidence="4" id="KW-0862">Zinc</keyword>
<evidence type="ECO:0000313" key="11">
    <source>
        <dbReference type="Proteomes" id="UP000439591"/>
    </source>
</evidence>
<comment type="cofactor">
    <cofactor evidence="1">
        <name>Zn(2+)</name>
        <dbReference type="ChEBI" id="CHEBI:29105"/>
    </cofactor>
</comment>
<evidence type="ECO:0000313" key="10">
    <source>
        <dbReference type="Proteomes" id="UP000435877"/>
    </source>
</evidence>
<dbReference type="InterPro" id="IPR041526">
    <property type="entry name" value="DAPG_hydrolase"/>
</dbReference>
<name>A0A5S9Q2D1_9GAMM</name>
<dbReference type="EMBL" id="CACSIM010000008">
    <property type="protein sequence ID" value="CAA0122430.1"/>
    <property type="molecule type" value="Genomic_DNA"/>
</dbReference>
<evidence type="ECO:0000256" key="4">
    <source>
        <dbReference type="ARBA" id="ARBA00022833"/>
    </source>
</evidence>
<dbReference type="EMBL" id="CACSIK010000003">
    <property type="protein sequence ID" value="CAA0111029.1"/>
    <property type="molecule type" value="Genomic_DNA"/>
</dbReference>
<evidence type="ECO:0000256" key="1">
    <source>
        <dbReference type="ARBA" id="ARBA00001947"/>
    </source>
</evidence>
<evidence type="ECO:0000256" key="5">
    <source>
        <dbReference type="ARBA" id="ARBA00023459"/>
    </source>
</evidence>